<dbReference type="GO" id="GO:0043709">
    <property type="term" value="P:cell adhesion involved in single-species biofilm formation"/>
    <property type="evidence" value="ECO:0007669"/>
    <property type="project" value="TreeGrafter"/>
</dbReference>
<comment type="catalytic activity">
    <reaction evidence="2">
        <text>2 GTP = 3',3'-c-di-GMP + 2 diphosphate</text>
        <dbReference type="Rhea" id="RHEA:24898"/>
        <dbReference type="ChEBI" id="CHEBI:33019"/>
        <dbReference type="ChEBI" id="CHEBI:37565"/>
        <dbReference type="ChEBI" id="CHEBI:58805"/>
        <dbReference type="EC" id="2.7.7.65"/>
    </reaction>
</comment>
<dbReference type="Pfam" id="PF00672">
    <property type="entry name" value="HAMP"/>
    <property type="match status" value="1"/>
</dbReference>
<organism evidence="5 6">
    <name type="scientific">Sulfuricurvum kujiense</name>
    <dbReference type="NCBI Taxonomy" id="148813"/>
    <lineage>
        <taxon>Bacteria</taxon>
        <taxon>Pseudomonadati</taxon>
        <taxon>Campylobacterota</taxon>
        <taxon>Epsilonproteobacteria</taxon>
        <taxon>Campylobacterales</taxon>
        <taxon>Sulfurimonadaceae</taxon>
        <taxon>Sulfuricurvum</taxon>
    </lineage>
</organism>
<dbReference type="EC" id="2.7.7.65" evidence="1"/>
<dbReference type="GO" id="GO:0052621">
    <property type="term" value="F:diguanylate cyclase activity"/>
    <property type="evidence" value="ECO:0007669"/>
    <property type="project" value="UniProtKB-EC"/>
</dbReference>
<dbReference type="SUPFAM" id="SSF55073">
    <property type="entry name" value="Nucleotide cyclase"/>
    <property type="match status" value="1"/>
</dbReference>
<dbReference type="PROSITE" id="PS50885">
    <property type="entry name" value="HAMP"/>
    <property type="match status" value="1"/>
</dbReference>
<dbReference type="SMART" id="SM00304">
    <property type="entry name" value="HAMP"/>
    <property type="match status" value="1"/>
</dbReference>
<dbReference type="CDD" id="cd06225">
    <property type="entry name" value="HAMP"/>
    <property type="match status" value="1"/>
</dbReference>
<dbReference type="InterPro" id="IPR029787">
    <property type="entry name" value="Nucleotide_cyclase"/>
</dbReference>
<name>A0A2D3W7N7_9BACT</name>
<dbReference type="PANTHER" id="PTHR45138:SF9">
    <property type="entry name" value="DIGUANYLATE CYCLASE DGCM-RELATED"/>
    <property type="match status" value="1"/>
</dbReference>
<dbReference type="GO" id="GO:0005886">
    <property type="term" value="C:plasma membrane"/>
    <property type="evidence" value="ECO:0007669"/>
    <property type="project" value="TreeGrafter"/>
</dbReference>
<dbReference type="PROSITE" id="PS50887">
    <property type="entry name" value="GGDEF"/>
    <property type="match status" value="1"/>
</dbReference>
<dbReference type="GO" id="GO:1902201">
    <property type="term" value="P:negative regulation of bacterial-type flagellum-dependent cell motility"/>
    <property type="evidence" value="ECO:0007669"/>
    <property type="project" value="TreeGrafter"/>
</dbReference>
<protein>
    <recommendedName>
        <fullName evidence="1">diguanylate cyclase</fullName>
        <ecNumber evidence="1">2.7.7.65</ecNumber>
    </recommendedName>
</protein>
<dbReference type="EMBL" id="DLUI01000166">
    <property type="protein sequence ID" value="DAB37361.1"/>
    <property type="molecule type" value="Genomic_DNA"/>
</dbReference>
<sequence>MKLFKEQIRWKLLLLFSLLLLGISIILTAQHVISYKNMLQETFEEQKLLLQDNKLLRAKNHTESLAIQLENELAAYNFSKFSELVFSDAAKSENIIHIDVVDKSGNVIVNSSNSKLHESPIYPKNINTNTLQVSEQTYNHHPILVIKKSLYMGSELWGVLTLYFSQTELEKKVLNYSRQMEDNVHQSLYQSLISMVIFLVLFLPIAYSMATHISNPIIDLTKRAEELSNGNFMPKSVEIGNRKDELGKLERTFDKMSENLQNSYNRLALYNTQLEQMVQTRTLELEAKNIELEKLSITDKLTQLYNRVKLEEVFTDQIQAARRYNAPFSVLLCDVDLFKNVNDTFGHLVGDKVLVEIAAILNATLRETDIIGRWGGEEFLIICRETDQNQAMLLAERLRSAVEHQTFSTDQPQTISIGISCFSSNDTDVAMIKRADSALYEAKTFGRNRVVFSPC</sequence>
<dbReference type="Pfam" id="PF00990">
    <property type="entry name" value="GGDEF"/>
    <property type="match status" value="1"/>
</dbReference>
<evidence type="ECO:0000259" key="3">
    <source>
        <dbReference type="PROSITE" id="PS50885"/>
    </source>
</evidence>
<reference evidence="5 6" key="1">
    <citation type="journal article" date="2017" name="Front. Microbiol.">
        <title>Comparative Genomic Analysis of the Class Epsilonproteobacteria and Proposed Reclassification to Epsilonbacteraeota (phyl. nov.).</title>
        <authorList>
            <person name="Waite D.W."/>
            <person name="Vanwonterghem I."/>
            <person name="Rinke C."/>
            <person name="Parks D.H."/>
            <person name="Zhang Y."/>
            <person name="Takai K."/>
            <person name="Sievert S.M."/>
            <person name="Simon J."/>
            <person name="Campbell B.J."/>
            <person name="Hanson T.E."/>
            <person name="Woyke T."/>
            <person name="Klotz M.G."/>
            <person name="Hugenholtz P."/>
        </authorList>
    </citation>
    <scope>NUCLEOTIDE SEQUENCE [LARGE SCALE GENOMIC DNA]</scope>
    <source>
        <strain evidence="5">UBA12443</strain>
    </source>
</reference>
<dbReference type="NCBIfam" id="TIGR00254">
    <property type="entry name" value="GGDEF"/>
    <property type="match status" value="1"/>
</dbReference>
<evidence type="ECO:0000313" key="6">
    <source>
        <dbReference type="Proteomes" id="UP000228859"/>
    </source>
</evidence>
<proteinExistence type="predicted"/>
<dbReference type="Gene3D" id="3.30.70.270">
    <property type="match status" value="1"/>
</dbReference>
<evidence type="ECO:0000259" key="4">
    <source>
        <dbReference type="PROSITE" id="PS50887"/>
    </source>
</evidence>
<dbReference type="FunFam" id="3.30.70.270:FF:000001">
    <property type="entry name" value="Diguanylate cyclase domain protein"/>
    <property type="match status" value="1"/>
</dbReference>
<dbReference type="RefSeq" id="WP_294895210.1">
    <property type="nucleotide sequence ID" value="NZ_DLUI01000166.1"/>
</dbReference>
<comment type="caution">
    <text evidence="5">The sequence shown here is derived from an EMBL/GenBank/DDBJ whole genome shotgun (WGS) entry which is preliminary data.</text>
</comment>
<dbReference type="Gene3D" id="6.10.340.10">
    <property type="match status" value="1"/>
</dbReference>
<feature type="domain" description="HAMP" evidence="3">
    <location>
        <begin position="211"/>
        <end position="265"/>
    </location>
</feature>
<dbReference type="PANTHER" id="PTHR45138">
    <property type="entry name" value="REGULATORY COMPONENTS OF SENSORY TRANSDUCTION SYSTEM"/>
    <property type="match status" value="1"/>
</dbReference>
<gene>
    <name evidence="5" type="ORF">CFH83_11580</name>
</gene>
<dbReference type="AlphaFoldDB" id="A0A2D3W7N7"/>
<dbReference type="Proteomes" id="UP000228859">
    <property type="component" value="Unassembled WGS sequence"/>
</dbReference>
<dbReference type="GO" id="GO:0007165">
    <property type="term" value="P:signal transduction"/>
    <property type="evidence" value="ECO:0007669"/>
    <property type="project" value="InterPro"/>
</dbReference>
<dbReference type="InterPro" id="IPR043128">
    <property type="entry name" value="Rev_trsase/Diguanyl_cyclase"/>
</dbReference>
<feature type="domain" description="GGDEF" evidence="4">
    <location>
        <begin position="326"/>
        <end position="455"/>
    </location>
</feature>
<dbReference type="SMART" id="SM00267">
    <property type="entry name" value="GGDEF"/>
    <property type="match status" value="1"/>
</dbReference>
<accession>A0A2D3W7N7</accession>
<evidence type="ECO:0000256" key="1">
    <source>
        <dbReference type="ARBA" id="ARBA00012528"/>
    </source>
</evidence>
<evidence type="ECO:0000256" key="2">
    <source>
        <dbReference type="ARBA" id="ARBA00034247"/>
    </source>
</evidence>
<dbReference type="CDD" id="cd01949">
    <property type="entry name" value="GGDEF"/>
    <property type="match status" value="1"/>
</dbReference>
<dbReference type="InterPro" id="IPR000160">
    <property type="entry name" value="GGDEF_dom"/>
</dbReference>
<dbReference type="SUPFAM" id="SSF158472">
    <property type="entry name" value="HAMP domain-like"/>
    <property type="match status" value="1"/>
</dbReference>
<evidence type="ECO:0000313" key="5">
    <source>
        <dbReference type="EMBL" id="DAB37361.1"/>
    </source>
</evidence>
<dbReference type="InterPro" id="IPR050469">
    <property type="entry name" value="Diguanylate_Cyclase"/>
</dbReference>
<dbReference type="InterPro" id="IPR003660">
    <property type="entry name" value="HAMP_dom"/>
</dbReference>